<dbReference type="InterPro" id="IPR008250">
    <property type="entry name" value="ATPase_P-typ_transduc_dom_A_sf"/>
</dbReference>
<dbReference type="SFLD" id="SFLDG00002">
    <property type="entry name" value="C1.7:_P-type_atpase_like"/>
    <property type="match status" value="1"/>
</dbReference>
<reference evidence="13" key="1">
    <citation type="submission" date="2021-04" db="EMBL/GenBank/DDBJ databases">
        <title>Taxonomic assessment of Weissella genus.</title>
        <authorList>
            <person name="Fanelli F."/>
            <person name="Chieffi D."/>
            <person name="Dell'Aquila A."/>
            <person name="Gyu-Sung C."/>
            <person name="Franz C.M.A.P."/>
            <person name="Fusco V."/>
        </authorList>
    </citation>
    <scope>NUCLEOTIDE SEQUENCE</scope>
    <source>
        <strain evidence="13">LMG 25373</strain>
    </source>
</reference>
<feature type="transmembrane region" description="Helical" evidence="11">
    <location>
        <begin position="596"/>
        <end position="619"/>
    </location>
</feature>
<feature type="transmembrane region" description="Helical" evidence="11">
    <location>
        <begin position="272"/>
        <end position="292"/>
    </location>
</feature>
<dbReference type="InterPro" id="IPR023214">
    <property type="entry name" value="HAD_sf"/>
</dbReference>
<evidence type="ECO:0000256" key="5">
    <source>
        <dbReference type="ARBA" id="ARBA00022741"/>
    </source>
</evidence>
<dbReference type="SFLD" id="SFLDF00027">
    <property type="entry name" value="p-type_atpase"/>
    <property type="match status" value="1"/>
</dbReference>
<name>A0ABT0VLL2_9LACO</name>
<dbReference type="InterPro" id="IPR027256">
    <property type="entry name" value="P-typ_ATPase_IB"/>
</dbReference>
<feature type="domain" description="P-type ATPase A" evidence="12">
    <location>
        <begin position="119"/>
        <end position="221"/>
    </location>
</feature>
<dbReference type="SUPFAM" id="SSF81665">
    <property type="entry name" value="Calcium ATPase, transmembrane domain M"/>
    <property type="match status" value="1"/>
</dbReference>
<proteinExistence type="inferred from homology"/>
<keyword evidence="8" id="KW-1278">Translocase</keyword>
<feature type="transmembrane region" description="Helical" evidence="11">
    <location>
        <begin position="89"/>
        <end position="106"/>
    </location>
</feature>
<dbReference type="InterPro" id="IPR051949">
    <property type="entry name" value="Cation_Transport_ATPase"/>
</dbReference>
<sequence length="623" mass="67193">MHINERLSQNLFGAGLLIFLGALILPLANNILAILFILATILAGFEIITEGFGETWQDTRMHHKFMPNIHLLMTLAAFGAILIGNFEEAALLILIFAAAHILEEYAENKSKREITKLLKMNPTEAKRIKPDGTIEIVAVNQLKIGDQLQVVNSAQIPTDGVILSGMTTIDEASITGESMPQEKQPGDLVYGSTINGPSAFTMEVTKASDDTVFAKILELVKQSQASLSPAATKIKKIEPYYVTTVLALFPLVIILGPVAFDWSWHTSLYRGLVFLISASPCALAASAIPATLSGISNLAKRGVLFKGGAYLTNLADLKNIAFDKTGTLTIGKPQVTDQVFLPEVDQKRLINIIFAMEQAANHPLATAIVNHYQNVITTPLTLTVDNKIGHGLTAEYAGSHYQITKPSSFPKLPDRLATNLDTLSHAGKTVVIIAKDNQPIGLLALMDIPNENAKSAINYFKYQNIHTTMITGDAKLTGEAIGNTLGIDSVLANVLPTQKADVIKQNQVNGATAMVGDGVNDAPALANADIGIAMGDGTDVAIEVADVVVMQNDLAKLTYAHRISKKLNQVIWQNMIFALLIVFLLVILNFMSITNITLGIIAHEGSTLLVIFNGLRLLLPLRA</sequence>
<dbReference type="Gene3D" id="2.70.150.10">
    <property type="entry name" value="Calcium-transporting ATPase, cytoplasmic transduction domain A"/>
    <property type="match status" value="1"/>
</dbReference>
<dbReference type="InterPro" id="IPR023299">
    <property type="entry name" value="ATPase_P-typ_cyto_dom_N"/>
</dbReference>
<keyword evidence="11" id="KW-1003">Cell membrane</keyword>
<evidence type="ECO:0000256" key="2">
    <source>
        <dbReference type="ARBA" id="ARBA00006024"/>
    </source>
</evidence>
<dbReference type="Pfam" id="PF00702">
    <property type="entry name" value="Hydrolase"/>
    <property type="match status" value="1"/>
</dbReference>
<evidence type="ECO:0000256" key="3">
    <source>
        <dbReference type="ARBA" id="ARBA00022692"/>
    </source>
</evidence>
<evidence type="ECO:0000256" key="8">
    <source>
        <dbReference type="ARBA" id="ARBA00022967"/>
    </source>
</evidence>
<comment type="similarity">
    <text evidence="2 11">Belongs to the cation transport ATPase (P-type) (TC 3.A.3) family. Type IB subfamily.</text>
</comment>
<gene>
    <name evidence="13" type="ORF">KAK10_05270</name>
</gene>
<dbReference type="NCBIfam" id="TIGR01494">
    <property type="entry name" value="ATPase_P-type"/>
    <property type="match status" value="1"/>
</dbReference>
<dbReference type="SUPFAM" id="SSF81653">
    <property type="entry name" value="Calcium ATPase, transduction domain A"/>
    <property type="match status" value="1"/>
</dbReference>
<organism evidence="13 14">
    <name type="scientific">Periweissella beninensis</name>
    <dbReference type="NCBI Taxonomy" id="504936"/>
    <lineage>
        <taxon>Bacteria</taxon>
        <taxon>Bacillati</taxon>
        <taxon>Bacillota</taxon>
        <taxon>Bacilli</taxon>
        <taxon>Lactobacillales</taxon>
        <taxon>Lactobacillaceae</taxon>
        <taxon>Periweissella</taxon>
    </lineage>
</organism>
<evidence type="ECO:0000256" key="4">
    <source>
        <dbReference type="ARBA" id="ARBA00022723"/>
    </source>
</evidence>
<feature type="transmembrane region" description="Helical" evidence="11">
    <location>
        <begin position="65"/>
        <end position="83"/>
    </location>
</feature>
<dbReference type="PROSITE" id="PS00154">
    <property type="entry name" value="ATPASE_E1_E2"/>
    <property type="match status" value="1"/>
</dbReference>
<keyword evidence="9 11" id="KW-1133">Transmembrane helix</keyword>
<keyword evidence="6 11" id="KW-0067">ATP-binding</keyword>
<keyword evidence="5 11" id="KW-0547">Nucleotide-binding</keyword>
<evidence type="ECO:0000256" key="9">
    <source>
        <dbReference type="ARBA" id="ARBA00022989"/>
    </source>
</evidence>
<evidence type="ECO:0000256" key="10">
    <source>
        <dbReference type="ARBA" id="ARBA00023136"/>
    </source>
</evidence>
<feature type="transmembrane region" description="Helical" evidence="11">
    <location>
        <begin position="7"/>
        <end position="25"/>
    </location>
</feature>
<dbReference type="InterPro" id="IPR023298">
    <property type="entry name" value="ATPase_P-typ_TM_dom_sf"/>
</dbReference>
<keyword evidence="10 11" id="KW-0472">Membrane</keyword>
<dbReference type="InterPro" id="IPR044492">
    <property type="entry name" value="P_typ_ATPase_HD_dom"/>
</dbReference>
<dbReference type="SUPFAM" id="SSF56784">
    <property type="entry name" value="HAD-like"/>
    <property type="match status" value="1"/>
</dbReference>
<dbReference type="Gene3D" id="3.40.1110.10">
    <property type="entry name" value="Calcium-transporting ATPase, cytoplasmic domain N"/>
    <property type="match status" value="1"/>
</dbReference>
<comment type="caution">
    <text evidence="13">The sequence shown here is derived from an EMBL/GenBank/DDBJ whole genome shotgun (WGS) entry which is preliminary data.</text>
</comment>
<feature type="transmembrane region" description="Helical" evidence="11">
    <location>
        <begin position="240"/>
        <end position="260"/>
    </location>
</feature>
<evidence type="ECO:0000256" key="11">
    <source>
        <dbReference type="RuleBase" id="RU362081"/>
    </source>
</evidence>
<dbReference type="SFLD" id="SFLDS00003">
    <property type="entry name" value="Haloacid_Dehalogenase"/>
    <property type="match status" value="1"/>
</dbReference>
<keyword evidence="7" id="KW-0460">Magnesium</keyword>
<dbReference type="InterPro" id="IPR036412">
    <property type="entry name" value="HAD-like_sf"/>
</dbReference>
<dbReference type="PANTHER" id="PTHR43079:SF1">
    <property type="entry name" value="CADMIUM_ZINC-TRANSPORTING ATPASE HMA1, CHLOROPLASTIC-RELATED"/>
    <property type="match status" value="1"/>
</dbReference>
<keyword evidence="3 11" id="KW-0812">Transmembrane</keyword>
<dbReference type="NCBIfam" id="TIGR01525">
    <property type="entry name" value="ATPase-IB_hvy"/>
    <property type="match status" value="1"/>
</dbReference>
<dbReference type="InterPro" id="IPR018303">
    <property type="entry name" value="ATPase_P-typ_P_site"/>
</dbReference>
<dbReference type="InterPro" id="IPR059000">
    <property type="entry name" value="ATPase_P-type_domA"/>
</dbReference>
<dbReference type="Pfam" id="PF00122">
    <property type="entry name" value="E1-E2_ATPase"/>
    <property type="match status" value="1"/>
</dbReference>
<dbReference type="PANTHER" id="PTHR43079">
    <property type="entry name" value="PROBABLE CADMIUM/ZINC-TRANSPORTING ATPASE HMA1"/>
    <property type="match status" value="1"/>
</dbReference>
<evidence type="ECO:0000256" key="6">
    <source>
        <dbReference type="ARBA" id="ARBA00022840"/>
    </source>
</evidence>
<dbReference type="InterPro" id="IPR001757">
    <property type="entry name" value="P_typ_ATPase"/>
</dbReference>
<evidence type="ECO:0000256" key="7">
    <source>
        <dbReference type="ARBA" id="ARBA00022842"/>
    </source>
</evidence>
<comment type="subcellular location">
    <subcellularLocation>
        <location evidence="11">Cell membrane</location>
    </subcellularLocation>
    <subcellularLocation>
        <location evidence="1">Membrane</location>
        <topology evidence="1">Multi-pass membrane protein</topology>
    </subcellularLocation>
</comment>
<evidence type="ECO:0000313" key="13">
    <source>
        <dbReference type="EMBL" id="MCM2437317.1"/>
    </source>
</evidence>
<accession>A0ABT0VLL2</accession>
<dbReference type="PRINTS" id="PR00119">
    <property type="entry name" value="CATATPASE"/>
</dbReference>
<dbReference type="Proteomes" id="UP001057481">
    <property type="component" value="Unassembled WGS sequence"/>
</dbReference>
<dbReference type="RefSeq" id="WP_205142823.1">
    <property type="nucleotide sequence ID" value="NZ_JAFBDN010000001.1"/>
</dbReference>
<evidence type="ECO:0000313" key="14">
    <source>
        <dbReference type="Proteomes" id="UP001057481"/>
    </source>
</evidence>
<keyword evidence="14" id="KW-1185">Reference proteome</keyword>
<keyword evidence="4 11" id="KW-0479">Metal-binding</keyword>
<feature type="transmembrane region" description="Helical" evidence="11">
    <location>
        <begin position="31"/>
        <end position="53"/>
    </location>
</feature>
<protein>
    <submittedName>
        <fullName evidence="13">Heavy metal translocating P-type ATPase</fullName>
    </submittedName>
</protein>
<dbReference type="CDD" id="cd07551">
    <property type="entry name" value="P-type_ATPase_HM_ZosA_PfeT-like"/>
    <property type="match status" value="1"/>
</dbReference>
<feature type="transmembrane region" description="Helical" evidence="11">
    <location>
        <begin position="570"/>
        <end position="590"/>
    </location>
</feature>
<dbReference type="EMBL" id="JAGMVS010000062">
    <property type="protein sequence ID" value="MCM2437317.1"/>
    <property type="molecule type" value="Genomic_DNA"/>
</dbReference>
<dbReference type="Gene3D" id="3.40.50.1000">
    <property type="entry name" value="HAD superfamily/HAD-like"/>
    <property type="match status" value="1"/>
</dbReference>
<evidence type="ECO:0000256" key="1">
    <source>
        <dbReference type="ARBA" id="ARBA00004141"/>
    </source>
</evidence>
<evidence type="ECO:0000259" key="12">
    <source>
        <dbReference type="Pfam" id="PF00122"/>
    </source>
</evidence>